<dbReference type="KEGG" id="clt:CM240_2927"/>
<name>W6S2C0_9CLOT</name>
<dbReference type="STRING" id="1216932.CM240_2927"/>
<dbReference type="InterPro" id="IPR014875">
    <property type="entry name" value="Mor_transcription_activator"/>
</dbReference>
<dbReference type="Gene3D" id="1.10.10.60">
    <property type="entry name" value="Homeodomain-like"/>
    <property type="match status" value="1"/>
</dbReference>
<protein>
    <recommendedName>
        <fullName evidence="1">Mor transcription activator domain-containing protein</fullName>
    </recommendedName>
</protein>
<evidence type="ECO:0000259" key="1">
    <source>
        <dbReference type="Pfam" id="PF08765"/>
    </source>
</evidence>
<dbReference type="OrthoDB" id="9800398at2"/>
<dbReference type="AlphaFoldDB" id="W6S2C0"/>
<dbReference type="InterPro" id="IPR049739">
    <property type="entry name" value="YraL-like"/>
</dbReference>
<sequence>MSYKKAEDILPIEVIELIQKYIDGQCIYIPKKDENKLSWGSNTSTKETLKIRNKNIYKDYLAGMKIKAIAEKYFLSMKSIERIVLQEKRAVLERN</sequence>
<dbReference type="EMBL" id="HG917869">
    <property type="protein sequence ID" value="CDM70044.1"/>
    <property type="molecule type" value="Genomic_DNA"/>
</dbReference>
<dbReference type="Proteomes" id="UP000019426">
    <property type="component" value="Chromosome M2/40_rep2"/>
</dbReference>
<dbReference type="eggNOG" id="COG5566">
    <property type="taxonomic scope" value="Bacteria"/>
</dbReference>
<evidence type="ECO:0000313" key="2">
    <source>
        <dbReference type="EMBL" id="CDM70044.1"/>
    </source>
</evidence>
<gene>
    <name evidence="2" type="ORF">CM240_2927</name>
</gene>
<feature type="domain" description="Mor transcription activator" evidence="1">
    <location>
        <begin position="10"/>
        <end position="93"/>
    </location>
</feature>
<dbReference type="RefSeq" id="WP_044040213.1">
    <property type="nucleotide sequence ID" value="NZ_HG917869.1"/>
</dbReference>
<dbReference type="InterPro" id="IPR052411">
    <property type="entry name" value="c-mor_Regulatory_Protein"/>
</dbReference>
<evidence type="ECO:0000313" key="3">
    <source>
        <dbReference type="Proteomes" id="UP000019426"/>
    </source>
</evidence>
<dbReference type="PANTHER" id="PTHR37812:SF1">
    <property type="entry name" value="MU-LIKE PROPHAGE FLUMU PROTEIN C"/>
    <property type="match status" value="1"/>
</dbReference>
<dbReference type="PATRIC" id="fig|1216932.3.peg.2893"/>
<dbReference type="Pfam" id="PF08765">
    <property type="entry name" value="Mor"/>
    <property type="match status" value="1"/>
</dbReference>
<keyword evidence="3" id="KW-1185">Reference proteome</keyword>
<proteinExistence type="predicted"/>
<organism evidence="2 3">
    <name type="scientific">Clostridium bornimense</name>
    <dbReference type="NCBI Taxonomy" id="1216932"/>
    <lineage>
        <taxon>Bacteria</taxon>
        <taxon>Bacillati</taxon>
        <taxon>Bacillota</taxon>
        <taxon>Clostridia</taxon>
        <taxon>Eubacteriales</taxon>
        <taxon>Clostridiaceae</taxon>
        <taxon>Clostridium</taxon>
    </lineage>
</organism>
<reference evidence="2 3" key="1">
    <citation type="submission" date="2013-11" db="EMBL/GenBank/DDBJ databases">
        <title>Complete genome sequence of Clostridum sp. M2/40.</title>
        <authorList>
            <person name="Wibberg D."/>
            <person name="Puehler A."/>
            <person name="Schlueter A."/>
        </authorList>
    </citation>
    <scope>NUCLEOTIDE SEQUENCE [LARGE SCALE GENOMIC DNA]</scope>
    <source>
        <strain evidence="3">M2/40</strain>
    </source>
</reference>
<dbReference type="HOGENOM" id="CLU_159841_0_0_9"/>
<accession>W6S2C0</accession>
<dbReference type="SUPFAM" id="SSF46689">
    <property type="entry name" value="Homeodomain-like"/>
    <property type="match status" value="1"/>
</dbReference>
<dbReference type="NCBIfam" id="NF040785">
    <property type="entry name" value="CD3324_fam"/>
    <property type="match status" value="1"/>
</dbReference>
<dbReference type="PANTHER" id="PTHR37812">
    <property type="entry name" value="MU-LIKE PROPHAGE FLUMU PROTEIN C"/>
    <property type="match status" value="1"/>
</dbReference>
<dbReference type="InterPro" id="IPR009057">
    <property type="entry name" value="Homeodomain-like_sf"/>
</dbReference>